<feature type="non-terminal residue" evidence="4">
    <location>
        <position position="200"/>
    </location>
</feature>
<evidence type="ECO:0000313" key="5">
    <source>
        <dbReference type="Proteomes" id="UP001190700"/>
    </source>
</evidence>
<dbReference type="Gene3D" id="2.130.10.10">
    <property type="entry name" value="YVTN repeat-like/Quinoprotein amine dehydrogenase"/>
    <property type="match status" value="2"/>
</dbReference>
<dbReference type="InterPro" id="IPR028203">
    <property type="entry name" value="PSII_CF48-like_dom"/>
</dbReference>
<evidence type="ECO:0000256" key="2">
    <source>
        <dbReference type="ARBA" id="ARBA00023276"/>
    </source>
</evidence>
<dbReference type="SUPFAM" id="SSF110296">
    <property type="entry name" value="Oligoxyloglucan reducing end-specific cellobiohydrolase"/>
    <property type="match status" value="1"/>
</dbReference>
<dbReference type="Proteomes" id="UP001190700">
    <property type="component" value="Unassembled WGS sequence"/>
</dbReference>
<dbReference type="InterPro" id="IPR015943">
    <property type="entry name" value="WD40/YVTN_repeat-like_dom_sf"/>
</dbReference>
<evidence type="ECO:0000313" key="4">
    <source>
        <dbReference type="EMBL" id="KAK3254656.1"/>
    </source>
</evidence>
<keyword evidence="1" id="KW-0602">Photosynthesis</keyword>
<sequence>MTFANEDTVYAVGEKDTVIKSLDGGLTWSTIGSCNLGQRYAWHGVSFWNVSRGWLVGSYGSVCVTHDGGDTWEEQHHGSVGYVPEDGDGPDAFEFFMRAVQVTGPEEVFVVGDEGHILHTVDGGVTWTQQVSRAEQDLYTLAFVSPSIGWVGGAMGDFLLHTRDGGTTWDYQPLKEDASPTAVQQGFHLSPTAVRPRFHL</sequence>
<keyword evidence="5" id="KW-1185">Reference proteome</keyword>
<organism evidence="4 5">
    <name type="scientific">Cymbomonas tetramitiformis</name>
    <dbReference type="NCBI Taxonomy" id="36881"/>
    <lineage>
        <taxon>Eukaryota</taxon>
        <taxon>Viridiplantae</taxon>
        <taxon>Chlorophyta</taxon>
        <taxon>Pyramimonadophyceae</taxon>
        <taxon>Pyramimonadales</taxon>
        <taxon>Pyramimonadaceae</taxon>
        <taxon>Cymbomonas</taxon>
    </lineage>
</organism>
<dbReference type="EMBL" id="LGRX02023319">
    <property type="protein sequence ID" value="KAK3254656.1"/>
    <property type="molecule type" value="Genomic_DNA"/>
</dbReference>
<name>A0AAE0CGJ1_9CHLO</name>
<comment type="caution">
    <text evidence="4">The sequence shown here is derived from an EMBL/GenBank/DDBJ whole genome shotgun (WGS) entry which is preliminary data.</text>
</comment>
<feature type="domain" description="Photosynthesis system II assembly factor Ycf48/Hcf136-like" evidence="3">
    <location>
        <begin position="43"/>
        <end position="129"/>
    </location>
</feature>
<dbReference type="GO" id="GO:0009523">
    <property type="term" value="C:photosystem II"/>
    <property type="evidence" value="ECO:0007669"/>
    <property type="project" value="UniProtKB-KW"/>
</dbReference>
<reference evidence="4 5" key="1">
    <citation type="journal article" date="2015" name="Genome Biol. Evol.">
        <title>Comparative Genomics of a Bacterivorous Green Alga Reveals Evolutionary Causalities and Consequences of Phago-Mixotrophic Mode of Nutrition.</title>
        <authorList>
            <person name="Burns J.A."/>
            <person name="Paasch A."/>
            <person name="Narechania A."/>
            <person name="Kim E."/>
        </authorList>
    </citation>
    <scope>NUCLEOTIDE SEQUENCE [LARGE SCALE GENOMIC DNA]</scope>
    <source>
        <strain evidence="4 5">PLY_AMNH</strain>
    </source>
</reference>
<dbReference type="PANTHER" id="PTHR47199:SF2">
    <property type="entry name" value="PHOTOSYSTEM II STABILITY_ASSEMBLY FACTOR HCF136, CHLOROPLASTIC"/>
    <property type="match status" value="1"/>
</dbReference>
<gene>
    <name evidence="4" type="ORF">CYMTET_36137</name>
</gene>
<evidence type="ECO:0000256" key="1">
    <source>
        <dbReference type="ARBA" id="ARBA00022531"/>
    </source>
</evidence>
<accession>A0AAE0CGJ1</accession>
<evidence type="ECO:0000259" key="3">
    <source>
        <dbReference type="Pfam" id="PF14870"/>
    </source>
</evidence>
<dbReference type="GO" id="GO:0015979">
    <property type="term" value="P:photosynthesis"/>
    <property type="evidence" value="ECO:0007669"/>
    <property type="project" value="UniProtKB-KW"/>
</dbReference>
<dbReference type="AlphaFoldDB" id="A0AAE0CGJ1"/>
<protein>
    <recommendedName>
        <fullName evidence="3">Photosynthesis system II assembly factor Ycf48/Hcf136-like domain-containing protein</fullName>
    </recommendedName>
</protein>
<keyword evidence="2" id="KW-0604">Photosystem II</keyword>
<dbReference type="Pfam" id="PF14870">
    <property type="entry name" value="PSII_BNR"/>
    <property type="match status" value="1"/>
</dbReference>
<proteinExistence type="predicted"/>
<dbReference type="PANTHER" id="PTHR47199">
    <property type="entry name" value="PHOTOSYSTEM II STABILITY/ASSEMBLY FACTOR HCF136, CHLOROPLASTIC"/>
    <property type="match status" value="1"/>
</dbReference>